<keyword evidence="1" id="KW-0472">Membrane</keyword>
<sequence length="118" mass="12533">MIRSDNLTGAILMMASMAAFTLNDTMMKSLAGEIPLFQLLFLLFLCGVLTTIVVGVIAARMGVLWPKIPQPGRGGFAWLGLRLICLFLLAATGGCQPRSGLLTWGASHPIRATSGQKG</sequence>
<feature type="transmembrane region" description="Helical" evidence="1">
    <location>
        <begin position="75"/>
        <end position="95"/>
    </location>
</feature>
<name>A0A3B0SDM9_9ZZZZ</name>
<reference evidence="2" key="1">
    <citation type="submission" date="2018-06" db="EMBL/GenBank/DDBJ databases">
        <authorList>
            <person name="Zhirakovskaya E."/>
        </authorList>
    </citation>
    <scope>NUCLEOTIDE SEQUENCE</scope>
</reference>
<dbReference type="EMBL" id="UOEG01000120">
    <property type="protein sequence ID" value="VAV94443.1"/>
    <property type="molecule type" value="Genomic_DNA"/>
</dbReference>
<feature type="transmembrane region" description="Helical" evidence="1">
    <location>
        <begin position="39"/>
        <end position="63"/>
    </location>
</feature>
<evidence type="ECO:0000256" key="1">
    <source>
        <dbReference type="SAM" id="Phobius"/>
    </source>
</evidence>
<feature type="transmembrane region" description="Helical" evidence="1">
    <location>
        <begin position="6"/>
        <end position="27"/>
    </location>
</feature>
<gene>
    <name evidence="2" type="ORF">MNBD_ALPHA07-2151</name>
</gene>
<keyword evidence="1" id="KW-0812">Transmembrane</keyword>
<evidence type="ECO:0000313" key="2">
    <source>
        <dbReference type="EMBL" id="VAV94443.1"/>
    </source>
</evidence>
<protein>
    <submittedName>
        <fullName evidence="2">Putative membrane protein</fullName>
    </submittedName>
</protein>
<keyword evidence="1" id="KW-1133">Transmembrane helix</keyword>
<organism evidence="2">
    <name type="scientific">hydrothermal vent metagenome</name>
    <dbReference type="NCBI Taxonomy" id="652676"/>
    <lineage>
        <taxon>unclassified sequences</taxon>
        <taxon>metagenomes</taxon>
        <taxon>ecological metagenomes</taxon>
    </lineage>
</organism>
<dbReference type="AlphaFoldDB" id="A0A3B0SDM9"/>
<proteinExistence type="predicted"/>
<accession>A0A3B0SDM9</accession>